<reference evidence="2 3" key="1">
    <citation type="submission" date="2021-07" db="EMBL/GenBank/DDBJ databases">
        <title>Paenibacillus radiodurans sp. nov., isolated from the southeastern edge of Tengger Desert.</title>
        <authorList>
            <person name="Zhang G."/>
        </authorList>
    </citation>
    <scope>NUCLEOTIDE SEQUENCE [LARGE SCALE GENOMIC DNA]</scope>
    <source>
        <strain evidence="2 3">DT7-4</strain>
    </source>
</reference>
<proteinExistence type="predicted"/>
<gene>
    <name evidence="2" type="ORF">K0T92_05860</name>
</gene>
<organism evidence="2 3">
    <name type="scientific">Paenibacillus oenotherae</name>
    <dbReference type="NCBI Taxonomy" id="1435645"/>
    <lineage>
        <taxon>Bacteria</taxon>
        <taxon>Bacillati</taxon>
        <taxon>Bacillota</taxon>
        <taxon>Bacilli</taxon>
        <taxon>Bacillales</taxon>
        <taxon>Paenibacillaceae</taxon>
        <taxon>Paenibacillus</taxon>
    </lineage>
</organism>
<accession>A0ABS7D2V7</accession>
<dbReference type="InterPro" id="IPR001451">
    <property type="entry name" value="Hexapep"/>
</dbReference>
<dbReference type="InterPro" id="IPR050179">
    <property type="entry name" value="Trans_hexapeptide_repeat"/>
</dbReference>
<dbReference type="Pfam" id="PF17836">
    <property type="entry name" value="PglD_N"/>
    <property type="match status" value="1"/>
</dbReference>
<dbReference type="SUPFAM" id="SSF51161">
    <property type="entry name" value="Trimeric LpxA-like enzymes"/>
    <property type="match status" value="1"/>
</dbReference>
<comment type="caution">
    <text evidence="2">The sequence shown here is derived from an EMBL/GenBank/DDBJ whole genome shotgun (WGS) entry which is preliminary data.</text>
</comment>
<dbReference type="InterPro" id="IPR041561">
    <property type="entry name" value="PglD_N"/>
</dbReference>
<dbReference type="NCBIfam" id="TIGR03570">
    <property type="entry name" value="NeuD_NnaD"/>
    <property type="match status" value="1"/>
</dbReference>
<dbReference type="EMBL" id="JAHZIJ010000002">
    <property type="protein sequence ID" value="MBW7474262.1"/>
    <property type="molecule type" value="Genomic_DNA"/>
</dbReference>
<evidence type="ECO:0000313" key="3">
    <source>
        <dbReference type="Proteomes" id="UP000812277"/>
    </source>
</evidence>
<dbReference type="Gene3D" id="3.40.50.20">
    <property type="match status" value="1"/>
</dbReference>
<dbReference type="Pfam" id="PF00132">
    <property type="entry name" value="Hexapep"/>
    <property type="match status" value="1"/>
</dbReference>
<name>A0ABS7D2V7_9BACL</name>
<dbReference type="CDD" id="cd03360">
    <property type="entry name" value="LbH_AT_putative"/>
    <property type="match status" value="1"/>
</dbReference>
<protein>
    <submittedName>
        <fullName evidence="2">Acetyltransferase</fullName>
    </submittedName>
</protein>
<dbReference type="PANTHER" id="PTHR43300:SF7">
    <property type="entry name" value="UDP-N-ACETYLBACILLOSAMINE N-ACETYLTRANSFERASE"/>
    <property type="match status" value="1"/>
</dbReference>
<dbReference type="InterPro" id="IPR020019">
    <property type="entry name" value="AcTrfase_PglD-like"/>
</dbReference>
<sequence length="236" mass="24193">MDESQLLSAAAGSNADGRSSSRLAPLIIVGDGGHGRVVADNVRALESFRIIAVADDRFTNIACRDGVFHVHPGMVRELVEADHNTKVLIAIGDNRIRSSMVQRLGLPPERYASIVHPAACVSKHAYIGPGSVVMAGAVVNHGACIGAHVIINSGAVVEHDAEVGWFAHISPNSTLAGNVAAGEGAHIGIGASVIPSVRIGAWCVVGAGAAVIRDLPAGATAVGVPAKVIKQRDIIP</sequence>
<evidence type="ECO:0000259" key="1">
    <source>
        <dbReference type="Pfam" id="PF17836"/>
    </source>
</evidence>
<feature type="domain" description="PglD N-terminal" evidence="1">
    <location>
        <begin position="26"/>
        <end position="104"/>
    </location>
</feature>
<dbReference type="Proteomes" id="UP000812277">
    <property type="component" value="Unassembled WGS sequence"/>
</dbReference>
<evidence type="ECO:0000313" key="2">
    <source>
        <dbReference type="EMBL" id="MBW7474262.1"/>
    </source>
</evidence>
<dbReference type="InterPro" id="IPR011004">
    <property type="entry name" value="Trimer_LpxA-like_sf"/>
</dbReference>
<keyword evidence="3" id="KW-1185">Reference proteome</keyword>
<dbReference type="Gene3D" id="2.160.10.10">
    <property type="entry name" value="Hexapeptide repeat proteins"/>
    <property type="match status" value="1"/>
</dbReference>
<dbReference type="PANTHER" id="PTHR43300">
    <property type="entry name" value="ACETYLTRANSFERASE"/>
    <property type="match status" value="1"/>
</dbReference>